<feature type="chain" id="PRO_5038844479" evidence="3">
    <location>
        <begin position="30"/>
        <end position="345"/>
    </location>
</feature>
<dbReference type="RefSeq" id="WP_246568122.1">
    <property type="nucleotide sequence ID" value="NZ_AP023359.1"/>
</dbReference>
<evidence type="ECO:0000256" key="1">
    <source>
        <dbReference type="ARBA" id="ARBA00008814"/>
    </source>
</evidence>
<dbReference type="PANTHER" id="PTHR30535:SF4">
    <property type="entry name" value="HEMIN-BINDING PERIPLASMIC PROTEIN HMUT"/>
    <property type="match status" value="1"/>
</dbReference>
<feature type="region of interest" description="Disordered" evidence="2">
    <location>
        <begin position="44"/>
        <end position="65"/>
    </location>
</feature>
<evidence type="ECO:0000256" key="3">
    <source>
        <dbReference type="SAM" id="SignalP"/>
    </source>
</evidence>
<dbReference type="PANTHER" id="PTHR30535">
    <property type="entry name" value="VITAMIN B12-BINDING PROTEIN"/>
    <property type="match status" value="1"/>
</dbReference>
<reference evidence="5" key="1">
    <citation type="submission" date="2020-08" db="EMBL/GenBank/DDBJ databases">
        <title>Whole genome shotgun sequence of Polymorphospora rubra NBRC 101157.</title>
        <authorList>
            <person name="Komaki H."/>
            <person name="Tamura T."/>
        </authorList>
    </citation>
    <scope>NUCLEOTIDE SEQUENCE</scope>
    <source>
        <strain evidence="5">NBRC 101157</strain>
    </source>
</reference>
<name>A0A810NB17_9ACTN</name>
<dbReference type="Pfam" id="PF01497">
    <property type="entry name" value="Peripla_BP_2"/>
    <property type="match status" value="1"/>
</dbReference>
<dbReference type="InterPro" id="IPR002491">
    <property type="entry name" value="ABC_transptr_periplasmic_BD"/>
</dbReference>
<accession>A0A810NB17</accession>
<proteinExistence type="inferred from homology"/>
<keyword evidence="3" id="KW-0732">Signal</keyword>
<dbReference type="EMBL" id="AP023359">
    <property type="protein sequence ID" value="BCJ70280.1"/>
    <property type="molecule type" value="Genomic_DNA"/>
</dbReference>
<evidence type="ECO:0000313" key="6">
    <source>
        <dbReference type="Proteomes" id="UP000680866"/>
    </source>
</evidence>
<evidence type="ECO:0000259" key="4">
    <source>
        <dbReference type="PROSITE" id="PS50983"/>
    </source>
</evidence>
<feature type="domain" description="Fe/B12 periplasmic-binding" evidence="4">
    <location>
        <begin position="87"/>
        <end position="344"/>
    </location>
</feature>
<sequence length="345" mass="35270">MRSPRPAARRLIAALGGIALLAVTACAPAPTGAASTVDPAVGCGPTTARLPDQDVTPVDQNPPSRLPVTVTSADGGDVTVTDASRILPVNLYGSIAEIVFSLGLGDRVVGRDTSTTLAAAAHLPVVTPAGHDLSGEAILRLDPSVVIADRSIGPPEVFNQLRRSGIPVVLIDDEQTLPAISRHIRTIAAALGVPGSGAKLVARVEGEIAAARRQAPPGRPLRIAFLYLRGTAGVYLMGGKGAGSDEMIRAIGAVDAGTEIGLERFRPLTSEGLINAAPDVILVMTHGLESVKGVDGLVAMPGVGQTPAGRNRRVVDMDDGLLLNFGARTGPAIAALAEAVYGECQ</sequence>
<keyword evidence="6" id="KW-1185">Reference proteome</keyword>
<evidence type="ECO:0000256" key="2">
    <source>
        <dbReference type="SAM" id="MobiDB-lite"/>
    </source>
</evidence>
<comment type="similarity">
    <text evidence="1">Belongs to the bacterial solute-binding protein 8 family.</text>
</comment>
<dbReference type="PROSITE" id="PS50983">
    <property type="entry name" value="FE_B12_PBP"/>
    <property type="match status" value="1"/>
</dbReference>
<dbReference type="KEGG" id="pry:Prubr_73010"/>
<organism evidence="5 6">
    <name type="scientific">Polymorphospora rubra</name>
    <dbReference type="NCBI Taxonomy" id="338584"/>
    <lineage>
        <taxon>Bacteria</taxon>
        <taxon>Bacillati</taxon>
        <taxon>Actinomycetota</taxon>
        <taxon>Actinomycetes</taxon>
        <taxon>Micromonosporales</taxon>
        <taxon>Micromonosporaceae</taxon>
        <taxon>Polymorphospora</taxon>
    </lineage>
</organism>
<gene>
    <name evidence="5" type="ORF">Prubr_73010</name>
</gene>
<feature type="signal peptide" evidence="3">
    <location>
        <begin position="1"/>
        <end position="29"/>
    </location>
</feature>
<protein>
    <submittedName>
        <fullName evidence="5">ABC transporter substrate-binding protein</fullName>
    </submittedName>
</protein>
<dbReference type="PROSITE" id="PS51257">
    <property type="entry name" value="PROKAR_LIPOPROTEIN"/>
    <property type="match status" value="1"/>
</dbReference>
<dbReference type="SUPFAM" id="SSF53807">
    <property type="entry name" value="Helical backbone' metal receptor"/>
    <property type="match status" value="1"/>
</dbReference>
<dbReference type="AlphaFoldDB" id="A0A810NB17"/>
<dbReference type="InterPro" id="IPR050902">
    <property type="entry name" value="ABC_Transporter_SBP"/>
</dbReference>
<dbReference type="Gene3D" id="3.40.50.1980">
    <property type="entry name" value="Nitrogenase molybdenum iron protein domain"/>
    <property type="match status" value="2"/>
</dbReference>
<dbReference type="Proteomes" id="UP000680866">
    <property type="component" value="Chromosome"/>
</dbReference>
<evidence type="ECO:0000313" key="5">
    <source>
        <dbReference type="EMBL" id="BCJ70280.1"/>
    </source>
</evidence>